<keyword evidence="9" id="KW-0735">Signal-anchor</keyword>
<keyword evidence="6 9" id="KW-0333">Golgi apparatus</keyword>
<dbReference type="GO" id="GO:0008146">
    <property type="term" value="F:sulfotransferase activity"/>
    <property type="evidence" value="ECO:0007669"/>
    <property type="project" value="InterPro"/>
</dbReference>
<evidence type="ECO:0000313" key="10">
    <source>
        <dbReference type="EnsemblMetazoa" id="AARA005912-PA"/>
    </source>
</evidence>
<keyword evidence="4" id="KW-0812">Transmembrane</keyword>
<evidence type="ECO:0000256" key="4">
    <source>
        <dbReference type="ARBA" id="ARBA00022692"/>
    </source>
</evidence>
<proteinExistence type="inferred from homology"/>
<dbReference type="VEuPathDB" id="VectorBase:AARA21_003247"/>
<dbReference type="GO" id="GO:0000139">
    <property type="term" value="C:Golgi membrane"/>
    <property type="evidence" value="ECO:0007669"/>
    <property type="project" value="UniProtKB-SubCell"/>
</dbReference>
<keyword evidence="7" id="KW-0472">Membrane</keyword>
<accession>A0A182HX84</accession>
<evidence type="ECO:0000256" key="6">
    <source>
        <dbReference type="ARBA" id="ARBA00023034"/>
    </source>
</evidence>
<dbReference type="KEGG" id="aara:120903534"/>
<organism evidence="10 11">
    <name type="scientific">Anopheles arabiensis</name>
    <name type="common">Mosquito</name>
    <dbReference type="NCBI Taxonomy" id="7173"/>
    <lineage>
        <taxon>Eukaryota</taxon>
        <taxon>Metazoa</taxon>
        <taxon>Ecdysozoa</taxon>
        <taxon>Arthropoda</taxon>
        <taxon>Hexapoda</taxon>
        <taxon>Insecta</taxon>
        <taxon>Pterygota</taxon>
        <taxon>Neoptera</taxon>
        <taxon>Endopterygota</taxon>
        <taxon>Diptera</taxon>
        <taxon>Nematocera</taxon>
        <taxon>Culicoidea</taxon>
        <taxon>Culicidae</taxon>
        <taxon>Anophelinae</taxon>
        <taxon>Anopheles</taxon>
    </lineage>
</organism>
<name>A0A182HX84_ANOAR</name>
<evidence type="ECO:0000256" key="8">
    <source>
        <dbReference type="ARBA" id="ARBA00023180"/>
    </source>
</evidence>
<dbReference type="Pfam" id="PF03567">
    <property type="entry name" value="Sulfotransfer_2"/>
    <property type="match status" value="1"/>
</dbReference>
<dbReference type="InterPro" id="IPR005331">
    <property type="entry name" value="Sulfotransferase"/>
</dbReference>
<keyword evidence="3 9" id="KW-0808">Transferase</keyword>
<evidence type="ECO:0000256" key="9">
    <source>
        <dbReference type="RuleBase" id="RU364020"/>
    </source>
</evidence>
<dbReference type="AlphaFoldDB" id="A0A182HX84"/>
<evidence type="ECO:0000256" key="7">
    <source>
        <dbReference type="ARBA" id="ARBA00023136"/>
    </source>
</evidence>
<keyword evidence="5" id="KW-1133">Transmembrane helix</keyword>
<dbReference type="PANTHER" id="PTHR12137">
    <property type="entry name" value="CARBOHYDRATE SULFOTRANSFERASE"/>
    <property type="match status" value="1"/>
</dbReference>
<reference evidence="10" key="1">
    <citation type="submission" date="2022-08" db="UniProtKB">
        <authorList>
            <consortium name="EnsemblMetazoa"/>
        </authorList>
    </citation>
    <scope>IDENTIFICATION</scope>
    <source>
        <strain evidence="10">Dongola</strain>
    </source>
</reference>
<keyword evidence="8 9" id="KW-0325">Glycoprotein</keyword>
<evidence type="ECO:0000256" key="2">
    <source>
        <dbReference type="ARBA" id="ARBA00006339"/>
    </source>
</evidence>
<evidence type="ECO:0000256" key="5">
    <source>
        <dbReference type="ARBA" id="ARBA00022989"/>
    </source>
</evidence>
<comment type="subcellular location">
    <subcellularLocation>
        <location evidence="1 9">Golgi apparatus membrane</location>
        <topology evidence="1 9">Single-pass type II membrane protein</topology>
    </subcellularLocation>
</comment>
<dbReference type="VEuPathDB" id="VectorBase:AARA005912"/>
<dbReference type="GeneID" id="120903534"/>
<evidence type="ECO:0000256" key="3">
    <source>
        <dbReference type="ARBA" id="ARBA00022679"/>
    </source>
</evidence>
<dbReference type="EC" id="2.8.2.-" evidence="9"/>
<sequence length="286" mass="33927">MICVVNYELIRTEFGEKFATDINKWRLSHLTNVCQRLNNGGHTNLQPAFYLHSKNYSLVYCPVFKAGTSTWFYNFNTWAGFTEYEIMHNDNLFLARKFYPIENRVTLMQSMAHSFSFIIVRHPFERLISAFEDRLVSMKNAYYSRVSLAIYRRYHPTGSGKITFRDFVQYIIDDVEYRNSTMGLDIHWCPVNNICTPCLARYDYIIKLETYEQDVEVMIKAAKLQGKVKLMQLNHVRKEPVEVLMMKYFSQITQKQLEMLYSIYEIDFELFGYSADKYFQIPKAVT</sequence>
<evidence type="ECO:0000313" key="11">
    <source>
        <dbReference type="Proteomes" id="UP000075840"/>
    </source>
</evidence>
<keyword evidence="9" id="KW-0119">Carbohydrate metabolism</keyword>
<keyword evidence="11" id="KW-1185">Reference proteome</keyword>
<evidence type="ECO:0000256" key="1">
    <source>
        <dbReference type="ARBA" id="ARBA00004323"/>
    </source>
</evidence>
<dbReference type="InterPro" id="IPR018011">
    <property type="entry name" value="Carb_sulfotrans_8-10"/>
</dbReference>
<dbReference type="RefSeq" id="XP_040168949.1">
    <property type="nucleotide sequence ID" value="XM_040313015.1"/>
</dbReference>
<dbReference type="GO" id="GO:0016051">
    <property type="term" value="P:carbohydrate biosynthetic process"/>
    <property type="evidence" value="ECO:0007669"/>
    <property type="project" value="InterPro"/>
</dbReference>
<dbReference type="EMBL" id="APCN01005153">
    <property type="status" value="NOT_ANNOTATED_CDS"/>
    <property type="molecule type" value="Genomic_DNA"/>
</dbReference>
<dbReference type="PANTHER" id="PTHR12137:SF63">
    <property type="entry name" value="CARBOHYDRATE SULFOTRANSFERASE"/>
    <property type="match status" value="1"/>
</dbReference>
<dbReference type="EnsemblMetazoa" id="AARA005912-RA">
    <property type="protein sequence ID" value="AARA005912-PA"/>
    <property type="gene ID" value="AARA005912"/>
</dbReference>
<comment type="similarity">
    <text evidence="2 9">Belongs to the sulfotransferase 2 family.</text>
</comment>
<dbReference type="Proteomes" id="UP000075840">
    <property type="component" value="Unassembled WGS sequence"/>
</dbReference>
<protein>
    <recommendedName>
        <fullName evidence="9">Carbohydrate sulfotransferase</fullName>
        <ecNumber evidence="9">2.8.2.-</ecNumber>
    </recommendedName>
</protein>